<sequence>MDNQELGNRISQSFSNLKIVVFIRNIINGRNGPNDNSKNESLREQQETARNLPCEIHINKTTEIISPDGTRQTRTKEFHKLLKGKSSERREWEEKEAISASITRPDGSREVQLHEKYQDHTMELPSEMHSHVYDED</sequence>
<dbReference type="Proteomes" id="UP001642483">
    <property type="component" value="Unassembled WGS sequence"/>
</dbReference>
<proteinExistence type="predicted"/>
<feature type="compositionally biased region" description="Basic and acidic residues" evidence="1">
    <location>
        <begin position="37"/>
        <end position="47"/>
    </location>
</feature>
<accession>A0ABP0GKK7</accession>
<protein>
    <submittedName>
        <fullName evidence="2">Uncharacterized protein</fullName>
    </submittedName>
</protein>
<reference evidence="2 3" key="1">
    <citation type="submission" date="2024-02" db="EMBL/GenBank/DDBJ databases">
        <authorList>
            <person name="Daric V."/>
            <person name="Darras S."/>
        </authorList>
    </citation>
    <scope>NUCLEOTIDE SEQUENCE [LARGE SCALE GENOMIC DNA]</scope>
</reference>
<feature type="compositionally biased region" description="Basic and acidic residues" evidence="1">
    <location>
        <begin position="80"/>
        <end position="97"/>
    </location>
</feature>
<comment type="caution">
    <text evidence="2">The sequence shown here is derived from an EMBL/GenBank/DDBJ whole genome shotgun (WGS) entry which is preliminary data.</text>
</comment>
<evidence type="ECO:0000313" key="3">
    <source>
        <dbReference type="Proteomes" id="UP001642483"/>
    </source>
</evidence>
<evidence type="ECO:0000313" key="2">
    <source>
        <dbReference type="EMBL" id="CAK8692285.1"/>
    </source>
</evidence>
<feature type="region of interest" description="Disordered" evidence="1">
    <location>
        <begin position="80"/>
        <end position="109"/>
    </location>
</feature>
<dbReference type="EMBL" id="CAWYQH010000130">
    <property type="protein sequence ID" value="CAK8692285.1"/>
    <property type="molecule type" value="Genomic_DNA"/>
</dbReference>
<gene>
    <name evidence="2" type="ORF">CVLEPA_LOCUS25006</name>
</gene>
<keyword evidence="3" id="KW-1185">Reference proteome</keyword>
<feature type="region of interest" description="Disordered" evidence="1">
    <location>
        <begin position="28"/>
        <end position="52"/>
    </location>
</feature>
<name>A0ABP0GKK7_CLALP</name>
<organism evidence="2 3">
    <name type="scientific">Clavelina lepadiformis</name>
    <name type="common">Light-bulb sea squirt</name>
    <name type="synonym">Ascidia lepadiformis</name>
    <dbReference type="NCBI Taxonomy" id="159417"/>
    <lineage>
        <taxon>Eukaryota</taxon>
        <taxon>Metazoa</taxon>
        <taxon>Chordata</taxon>
        <taxon>Tunicata</taxon>
        <taxon>Ascidiacea</taxon>
        <taxon>Aplousobranchia</taxon>
        <taxon>Clavelinidae</taxon>
        <taxon>Clavelina</taxon>
    </lineage>
</organism>
<evidence type="ECO:0000256" key="1">
    <source>
        <dbReference type="SAM" id="MobiDB-lite"/>
    </source>
</evidence>